<accession>A0AAE4YEL0</accession>
<organism evidence="2 3">
    <name type="scientific">Stagnihabitans tardus</name>
    <dbReference type="NCBI Taxonomy" id="2699202"/>
    <lineage>
        <taxon>Bacteria</taxon>
        <taxon>Pseudomonadati</taxon>
        <taxon>Pseudomonadota</taxon>
        <taxon>Alphaproteobacteria</taxon>
        <taxon>Rhodobacterales</taxon>
        <taxon>Paracoccaceae</taxon>
        <taxon>Stagnihabitans</taxon>
    </lineage>
</organism>
<evidence type="ECO:0008006" key="4">
    <source>
        <dbReference type="Google" id="ProtNLM"/>
    </source>
</evidence>
<evidence type="ECO:0000313" key="2">
    <source>
        <dbReference type="EMBL" id="NBZ88709.1"/>
    </source>
</evidence>
<gene>
    <name evidence="2" type="ORF">GV832_14045</name>
</gene>
<feature type="chain" id="PRO_5041947842" description="Transferrin-binding protein B C-lobe/N-lobe beta barrel domain-containing protein" evidence="1">
    <location>
        <begin position="24"/>
        <end position="350"/>
    </location>
</feature>
<dbReference type="AlphaFoldDB" id="A0AAE4YEL0"/>
<reference evidence="2" key="1">
    <citation type="submission" date="2020-01" db="EMBL/GenBank/DDBJ databases">
        <authorList>
            <person name="Chen W.-M."/>
        </authorList>
    </citation>
    <scope>NUCLEOTIDE SEQUENCE</scope>
    <source>
        <strain evidence="2">CYK-10</strain>
    </source>
</reference>
<dbReference type="PROSITE" id="PS51257">
    <property type="entry name" value="PROKAR_LIPOPROTEIN"/>
    <property type="match status" value="1"/>
</dbReference>
<name>A0AAE4YEL0_9RHOB</name>
<dbReference type="EMBL" id="JAABNR010000012">
    <property type="protein sequence ID" value="NBZ88709.1"/>
    <property type="molecule type" value="Genomic_DNA"/>
</dbReference>
<feature type="signal peptide" evidence="1">
    <location>
        <begin position="1"/>
        <end position="23"/>
    </location>
</feature>
<keyword evidence="1" id="KW-0732">Signal</keyword>
<keyword evidence="3" id="KW-1185">Reference proteome</keyword>
<sequence>MQALRLSVLALALLTGCDGNPFAAGAGGGSAAGSVASLPGTTAPRASGAIVRREAEGQGTTDEVTGNGFAFQDNQINYDAANDTFAVDNLAFDGDNVYARTTAADGALPTEVRAYAASSTYADAQTGALIDQFSYRALYGVSTTGRSQFAIVRTGAYIPYGFGGFIYSRTSGVTLPGSGQANYTGTYTALRDAEGIPADGEKLTYVVGDMTMAIDFDDFNANASGVNKAGGVTGYVENRRIFDLAGNDITQSIVDQINDDNNLTTNAIAELPILNFSVGPGVIDANGEIEGDLTSTIPKQGGGAQGFEEGKYYAVVSGDDADEVVGVIVVTSQIDSVTLRETGGFILYRQ</sequence>
<comment type="caution">
    <text evidence="2">The sequence shown here is derived from an EMBL/GenBank/DDBJ whole genome shotgun (WGS) entry which is preliminary data.</text>
</comment>
<proteinExistence type="predicted"/>
<evidence type="ECO:0000313" key="3">
    <source>
        <dbReference type="Proteomes" id="UP001193501"/>
    </source>
</evidence>
<dbReference type="Gene3D" id="2.40.160.90">
    <property type="match status" value="1"/>
</dbReference>
<dbReference type="Proteomes" id="UP001193501">
    <property type="component" value="Unassembled WGS sequence"/>
</dbReference>
<dbReference type="RefSeq" id="WP_168775519.1">
    <property type="nucleotide sequence ID" value="NZ_JAABNR010000012.1"/>
</dbReference>
<evidence type="ECO:0000256" key="1">
    <source>
        <dbReference type="SAM" id="SignalP"/>
    </source>
</evidence>
<protein>
    <recommendedName>
        <fullName evidence="4">Transferrin-binding protein B C-lobe/N-lobe beta barrel domain-containing protein</fullName>
    </recommendedName>
</protein>